<keyword evidence="3" id="KW-1185">Reference proteome</keyword>
<name>A0A1H9QKG4_9MICO</name>
<protein>
    <submittedName>
        <fullName evidence="2">Protein N-acetyltransferase, RimJ/RimL family</fullName>
    </submittedName>
</protein>
<dbReference type="SUPFAM" id="SSF55729">
    <property type="entry name" value="Acyl-CoA N-acyltransferases (Nat)"/>
    <property type="match status" value="1"/>
</dbReference>
<dbReference type="PANTHER" id="PTHR43792">
    <property type="entry name" value="GNAT FAMILY, PUTATIVE (AFU_ORTHOLOGUE AFUA_3G00765)-RELATED-RELATED"/>
    <property type="match status" value="1"/>
</dbReference>
<dbReference type="Gene3D" id="3.40.630.30">
    <property type="match status" value="1"/>
</dbReference>
<accession>A0A1H9QKG4</accession>
<dbReference type="Proteomes" id="UP000199019">
    <property type="component" value="Unassembled WGS sequence"/>
</dbReference>
<feature type="domain" description="N-acetyltransferase" evidence="1">
    <location>
        <begin position="89"/>
        <end position="257"/>
    </location>
</feature>
<proteinExistence type="predicted"/>
<dbReference type="PANTHER" id="PTHR43792:SF1">
    <property type="entry name" value="N-ACETYLTRANSFERASE DOMAIN-CONTAINING PROTEIN"/>
    <property type="match status" value="1"/>
</dbReference>
<evidence type="ECO:0000259" key="1">
    <source>
        <dbReference type="PROSITE" id="PS51186"/>
    </source>
</evidence>
<dbReference type="RefSeq" id="WP_245735576.1">
    <property type="nucleotide sequence ID" value="NZ_FOHB01000001.1"/>
</dbReference>
<dbReference type="STRING" id="587636.SAMN05216199_0664"/>
<dbReference type="InterPro" id="IPR051531">
    <property type="entry name" value="N-acetyltransferase"/>
</dbReference>
<dbReference type="InterPro" id="IPR016181">
    <property type="entry name" value="Acyl_CoA_acyltransferase"/>
</dbReference>
<dbReference type="AlphaFoldDB" id="A0A1H9QKG4"/>
<dbReference type="Pfam" id="PF13302">
    <property type="entry name" value="Acetyltransf_3"/>
    <property type="match status" value="1"/>
</dbReference>
<organism evidence="2 3">
    <name type="scientific">Pedococcus cremeus</name>
    <dbReference type="NCBI Taxonomy" id="587636"/>
    <lineage>
        <taxon>Bacteria</taxon>
        <taxon>Bacillati</taxon>
        <taxon>Actinomycetota</taxon>
        <taxon>Actinomycetes</taxon>
        <taxon>Micrococcales</taxon>
        <taxon>Intrasporangiaceae</taxon>
        <taxon>Pedococcus</taxon>
    </lineage>
</organism>
<sequence>MSAAYEFRVGGHLDGHWSNILAGLALTHGSDGTSTLTGPVADQSQLHGVLAGLRDLGAPLLAVRALPPSVGGVTDPLAALTWPRRTERLLLRPARPEDAEVTWRFRRLESVCRWITEVPTSEESYRATFTDPARLATTLVIELDGEVIGDLMLRVDDAWAQKEVVDQARATQAELGWVLDPSFAGNGYATEAVRELVCICFDELGLRRVTATCFADNEASWRLMERLGMRREVHAVADALHRSGEWLDSYGYALLVEEWRGASRA</sequence>
<keyword evidence="2" id="KW-0808">Transferase</keyword>
<evidence type="ECO:0000313" key="2">
    <source>
        <dbReference type="EMBL" id="SER60897.1"/>
    </source>
</evidence>
<dbReference type="PROSITE" id="PS51186">
    <property type="entry name" value="GNAT"/>
    <property type="match status" value="1"/>
</dbReference>
<evidence type="ECO:0000313" key="3">
    <source>
        <dbReference type="Proteomes" id="UP000199019"/>
    </source>
</evidence>
<dbReference type="InterPro" id="IPR000182">
    <property type="entry name" value="GNAT_dom"/>
</dbReference>
<dbReference type="GO" id="GO:0016747">
    <property type="term" value="F:acyltransferase activity, transferring groups other than amino-acyl groups"/>
    <property type="evidence" value="ECO:0007669"/>
    <property type="project" value="InterPro"/>
</dbReference>
<reference evidence="3" key="1">
    <citation type="submission" date="2016-10" db="EMBL/GenBank/DDBJ databases">
        <authorList>
            <person name="Varghese N."/>
            <person name="Submissions S."/>
        </authorList>
    </citation>
    <scope>NUCLEOTIDE SEQUENCE [LARGE SCALE GENOMIC DNA]</scope>
    <source>
        <strain evidence="3">CGMCC 1.6963</strain>
    </source>
</reference>
<dbReference type="EMBL" id="FOHB01000001">
    <property type="protein sequence ID" value="SER60897.1"/>
    <property type="molecule type" value="Genomic_DNA"/>
</dbReference>
<gene>
    <name evidence="2" type="ORF">SAMN05216199_0664</name>
</gene>